<reference evidence="1 2" key="1">
    <citation type="submission" date="2018-05" db="EMBL/GenBank/DDBJ databases">
        <title>Novel Campyloabacter and Helicobacter Species and Strains.</title>
        <authorList>
            <person name="Mannion A.J."/>
            <person name="Shen Z."/>
            <person name="Fox J.G."/>
        </authorList>
    </citation>
    <scope>NUCLEOTIDE SEQUENCE [LARGE SCALE GENOMIC DNA]</scope>
    <source>
        <strain evidence="2">MIT17-664</strain>
    </source>
</reference>
<dbReference type="InterPro" id="IPR006521">
    <property type="entry name" value="Tail_protein_I"/>
</dbReference>
<keyword evidence="2" id="KW-1185">Reference proteome</keyword>
<dbReference type="AlphaFoldDB" id="A0A4U7BLR0"/>
<dbReference type="RefSeq" id="WP_137621138.1">
    <property type="nucleotide sequence ID" value="NZ_NXLZ01000013.1"/>
</dbReference>
<dbReference type="Pfam" id="PF09684">
    <property type="entry name" value="Tail_P2_I"/>
    <property type="match status" value="1"/>
</dbReference>
<organism evidence="1 2">
    <name type="scientific">Campylobacter estrildidarum</name>
    <dbReference type="NCBI Taxonomy" id="2510189"/>
    <lineage>
        <taxon>Bacteria</taxon>
        <taxon>Pseudomonadati</taxon>
        <taxon>Campylobacterota</taxon>
        <taxon>Epsilonproteobacteria</taxon>
        <taxon>Campylobacterales</taxon>
        <taxon>Campylobacteraceae</taxon>
        <taxon>Campylobacter</taxon>
    </lineage>
</organism>
<protein>
    <submittedName>
        <fullName evidence="1">Phage tail protein I</fullName>
    </submittedName>
</protein>
<evidence type="ECO:0000313" key="2">
    <source>
        <dbReference type="Proteomes" id="UP000308838"/>
    </source>
</evidence>
<sequence>MNSLVLNHHPLQSKVIDLSAKKRFEDLNLASITNLALNCDERLLSVLANAYDVSIDGLNEKEARRLLSKALMLKRHAGTTYAIKEALTAVFDTALVEEWFHYNGKPYFFKVKVTTTNKPFDEASYKQLEKLVYEYKNVRSVLESIELRVQSNCDKYNACVYRDTEKIKILPLRIRKRILRSINFNAFGTFISERFKSKFSLKGVC</sequence>
<dbReference type="NCBIfam" id="TIGR01634">
    <property type="entry name" value="tail_P2_I"/>
    <property type="match status" value="1"/>
</dbReference>
<accession>A0A4U7BLR0</accession>
<gene>
    <name evidence="1" type="ORF">CQA69_07380</name>
</gene>
<dbReference type="Proteomes" id="UP000308838">
    <property type="component" value="Unassembled WGS sequence"/>
</dbReference>
<comment type="caution">
    <text evidence="1">The sequence shown here is derived from an EMBL/GenBank/DDBJ whole genome shotgun (WGS) entry which is preliminary data.</text>
</comment>
<dbReference type="OrthoDB" id="90759at2"/>
<name>A0A4U7BLR0_9BACT</name>
<proteinExistence type="predicted"/>
<dbReference type="EMBL" id="NXLZ01000013">
    <property type="protein sequence ID" value="TKX29514.1"/>
    <property type="molecule type" value="Genomic_DNA"/>
</dbReference>
<evidence type="ECO:0000313" key="1">
    <source>
        <dbReference type="EMBL" id="TKX29514.1"/>
    </source>
</evidence>